<dbReference type="GO" id="GO:0003700">
    <property type="term" value="F:DNA-binding transcription factor activity"/>
    <property type="evidence" value="ECO:0007669"/>
    <property type="project" value="TreeGrafter"/>
</dbReference>
<dbReference type="AlphaFoldDB" id="A0A951Q437"/>
<proteinExistence type="predicted"/>
<dbReference type="InterPro" id="IPR050109">
    <property type="entry name" value="HTH-type_TetR-like_transc_reg"/>
</dbReference>
<keyword evidence="2" id="KW-0805">Transcription regulation</keyword>
<dbReference type="Pfam" id="PF13977">
    <property type="entry name" value="TetR_C_6"/>
    <property type="match status" value="1"/>
</dbReference>
<gene>
    <name evidence="7" type="ORF">KME32_30690</name>
</gene>
<sequence length="194" mass="22618">MSYSDRRLEVTEATWRVIIREGLDRASMRAIAQELGCTTGVLTHYFRDKDELTLFVLERVFENLFRDMKACTEGLHGIERFEQMIFAALPFELSGGQGWQIWIAFLGYAIGREKLIQEHRKRYELLHQFICKEFTDLQTTKLIREDIDLTLEANALIALVDGIGTGFVINPEQFHPDQQRYLVRRYIKTLLAVS</sequence>
<accession>A0A951Q437</accession>
<organism evidence="7 8">
    <name type="scientific">Mojavia pulchra JT2-VF2</name>
    <dbReference type="NCBI Taxonomy" id="287848"/>
    <lineage>
        <taxon>Bacteria</taxon>
        <taxon>Bacillati</taxon>
        <taxon>Cyanobacteriota</taxon>
        <taxon>Cyanophyceae</taxon>
        <taxon>Nostocales</taxon>
        <taxon>Nostocaceae</taxon>
    </lineage>
</organism>
<dbReference type="PROSITE" id="PS50977">
    <property type="entry name" value="HTH_TETR_2"/>
    <property type="match status" value="1"/>
</dbReference>
<dbReference type="InterPro" id="IPR001647">
    <property type="entry name" value="HTH_TetR"/>
</dbReference>
<dbReference type="InterPro" id="IPR036271">
    <property type="entry name" value="Tet_transcr_reg_TetR-rel_C_sf"/>
</dbReference>
<evidence type="ECO:0000259" key="6">
    <source>
        <dbReference type="PROSITE" id="PS50977"/>
    </source>
</evidence>
<feature type="domain" description="HTH tetR-type" evidence="6">
    <location>
        <begin position="4"/>
        <end position="64"/>
    </location>
</feature>
<name>A0A951Q437_9NOST</name>
<dbReference type="PANTHER" id="PTHR30055:SF228">
    <property type="entry name" value="TRANSCRIPTIONAL REGULATOR-RELATED"/>
    <property type="match status" value="1"/>
</dbReference>
<dbReference type="Pfam" id="PF00440">
    <property type="entry name" value="TetR_N"/>
    <property type="match status" value="1"/>
</dbReference>
<dbReference type="InterPro" id="IPR009057">
    <property type="entry name" value="Homeodomain-like_sf"/>
</dbReference>
<keyword evidence="3 5" id="KW-0238">DNA-binding</keyword>
<feature type="DNA-binding region" description="H-T-H motif" evidence="5">
    <location>
        <begin position="27"/>
        <end position="46"/>
    </location>
</feature>
<comment type="caution">
    <text evidence="7">The sequence shown here is derived from an EMBL/GenBank/DDBJ whole genome shotgun (WGS) entry which is preliminary data.</text>
</comment>
<protein>
    <submittedName>
        <fullName evidence="7">TetR family transcriptional regulator</fullName>
    </submittedName>
</protein>
<dbReference type="SUPFAM" id="SSF46689">
    <property type="entry name" value="Homeodomain-like"/>
    <property type="match status" value="1"/>
</dbReference>
<dbReference type="Proteomes" id="UP000715781">
    <property type="component" value="Unassembled WGS sequence"/>
</dbReference>
<dbReference type="Gene3D" id="1.10.357.10">
    <property type="entry name" value="Tetracycline Repressor, domain 2"/>
    <property type="match status" value="1"/>
</dbReference>
<evidence type="ECO:0000256" key="5">
    <source>
        <dbReference type="PROSITE-ProRule" id="PRU00335"/>
    </source>
</evidence>
<evidence type="ECO:0000313" key="8">
    <source>
        <dbReference type="Proteomes" id="UP000715781"/>
    </source>
</evidence>
<keyword evidence="1" id="KW-0678">Repressor</keyword>
<dbReference type="EMBL" id="JAHHHN010000036">
    <property type="protein sequence ID" value="MBW4565375.1"/>
    <property type="molecule type" value="Genomic_DNA"/>
</dbReference>
<dbReference type="SUPFAM" id="SSF48498">
    <property type="entry name" value="Tetracyclin repressor-like, C-terminal domain"/>
    <property type="match status" value="1"/>
</dbReference>
<evidence type="ECO:0000313" key="7">
    <source>
        <dbReference type="EMBL" id="MBW4565375.1"/>
    </source>
</evidence>
<keyword evidence="4" id="KW-0804">Transcription</keyword>
<evidence type="ECO:0000256" key="1">
    <source>
        <dbReference type="ARBA" id="ARBA00022491"/>
    </source>
</evidence>
<reference evidence="7" key="1">
    <citation type="submission" date="2021-05" db="EMBL/GenBank/DDBJ databases">
        <authorList>
            <person name="Pietrasiak N."/>
            <person name="Ward R."/>
            <person name="Stajich J.E."/>
            <person name="Kurbessoian T."/>
        </authorList>
    </citation>
    <scope>NUCLEOTIDE SEQUENCE</scope>
    <source>
        <strain evidence="7">JT2-VF2</strain>
    </source>
</reference>
<reference evidence="7" key="2">
    <citation type="journal article" date="2022" name="Microbiol. Resour. Announc.">
        <title>Metagenome Sequencing to Explore Phylogenomics of Terrestrial Cyanobacteria.</title>
        <authorList>
            <person name="Ward R.D."/>
            <person name="Stajich J.E."/>
            <person name="Johansen J.R."/>
            <person name="Huntemann M."/>
            <person name="Clum A."/>
            <person name="Foster B."/>
            <person name="Foster B."/>
            <person name="Roux S."/>
            <person name="Palaniappan K."/>
            <person name="Varghese N."/>
            <person name="Mukherjee S."/>
            <person name="Reddy T.B.K."/>
            <person name="Daum C."/>
            <person name="Copeland A."/>
            <person name="Chen I.A."/>
            <person name="Ivanova N.N."/>
            <person name="Kyrpides N.C."/>
            <person name="Shapiro N."/>
            <person name="Eloe-Fadrosh E.A."/>
            <person name="Pietrasiak N."/>
        </authorList>
    </citation>
    <scope>NUCLEOTIDE SEQUENCE</scope>
    <source>
        <strain evidence="7">JT2-VF2</strain>
    </source>
</reference>
<evidence type="ECO:0000256" key="2">
    <source>
        <dbReference type="ARBA" id="ARBA00023015"/>
    </source>
</evidence>
<evidence type="ECO:0000256" key="4">
    <source>
        <dbReference type="ARBA" id="ARBA00023163"/>
    </source>
</evidence>
<dbReference type="GO" id="GO:0000976">
    <property type="term" value="F:transcription cis-regulatory region binding"/>
    <property type="evidence" value="ECO:0007669"/>
    <property type="project" value="TreeGrafter"/>
</dbReference>
<evidence type="ECO:0000256" key="3">
    <source>
        <dbReference type="ARBA" id="ARBA00023125"/>
    </source>
</evidence>
<dbReference type="PANTHER" id="PTHR30055">
    <property type="entry name" value="HTH-TYPE TRANSCRIPTIONAL REGULATOR RUTR"/>
    <property type="match status" value="1"/>
</dbReference>
<dbReference type="InterPro" id="IPR039538">
    <property type="entry name" value="BetI_C"/>
</dbReference>